<dbReference type="Proteomes" id="UP001054857">
    <property type="component" value="Unassembled WGS sequence"/>
</dbReference>
<feature type="region of interest" description="Disordered" evidence="2">
    <location>
        <begin position="695"/>
        <end position="748"/>
    </location>
</feature>
<accession>A0AAD3HPP9</accession>
<evidence type="ECO:0000256" key="1">
    <source>
        <dbReference type="PROSITE-ProRule" id="PRU00221"/>
    </source>
</evidence>
<feature type="compositionally biased region" description="Polar residues" evidence="2">
    <location>
        <begin position="1"/>
        <end position="10"/>
    </location>
</feature>
<feature type="compositionally biased region" description="Low complexity" evidence="2">
    <location>
        <begin position="212"/>
        <end position="237"/>
    </location>
</feature>
<comment type="caution">
    <text evidence="3">The sequence shown here is derived from an EMBL/GenBank/DDBJ whole genome shotgun (WGS) entry which is preliminary data.</text>
</comment>
<feature type="compositionally biased region" description="Acidic residues" evidence="2">
    <location>
        <begin position="730"/>
        <end position="748"/>
    </location>
</feature>
<dbReference type="InterPro" id="IPR001680">
    <property type="entry name" value="WD40_rpt"/>
</dbReference>
<dbReference type="AlphaFoldDB" id="A0AAD3HPP9"/>
<reference evidence="3 4" key="1">
    <citation type="journal article" date="2021" name="Sci. Rep.">
        <title>Genome sequencing of the multicellular alga Astrephomene provides insights into convergent evolution of germ-soma differentiation.</title>
        <authorList>
            <person name="Yamashita S."/>
            <person name="Yamamoto K."/>
            <person name="Matsuzaki R."/>
            <person name="Suzuki S."/>
            <person name="Yamaguchi H."/>
            <person name="Hirooka S."/>
            <person name="Minakuchi Y."/>
            <person name="Miyagishima S."/>
            <person name="Kawachi M."/>
            <person name="Toyoda A."/>
            <person name="Nozaki H."/>
        </authorList>
    </citation>
    <scope>NUCLEOTIDE SEQUENCE [LARGE SCALE GENOMIC DNA]</scope>
    <source>
        <strain evidence="3 4">NIES-4017</strain>
    </source>
</reference>
<dbReference type="Pfam" id="PF00400">
    <property type="entry name" value="WD40"/>
    <property type="match status" value="2"/>
</dbReference>
<feature type="compositionally biased region" description="Gly residues" evidence="2">
    <location>
        <begin position="266"/>
        <end position="278"/>
    </location>
</feature>
<sequence length="748" mass="76237">MPKESITSLLKSRELGQSPAGKPFHRGGHRAFSRWAEADFLRHASSEYVDFQPSPRSSIAAAFSPDGRYLASTHGDHTVKVTEVATGKVIISLAGHRRTPWVVRFNPADSDIMASGSLDFTAIVWQISTGRMLYKCDFGKPIASLAFDPSGTVLVVSAGHKVFSWQFARMAAPVKILKTRRSLRALHFHPTAPHILLTAEVLERRAAGGEGAAANPAQQQQQQQQALQQQQWGQQHGSLHAGGGPAGARDPHNAHLHHHQQQQQQFGGGAGLAGGAAAEGGPVWDPELETQEAVADLAAFLTAHNNGAPQLQLQQLQLQQQPPPLPPLPPGGLPPHAPPPLQQRQGDSRVGPPSAAGQPAWPLGLLRNLLTGVTGVFSAAAAGGGAAAAATGAHHSAAAPAAATAALGLRWSEGSGPGHAAAGGPRPAAATAAGVPAAAAAGGGGAFADSDGGAPSVNPGGWGTSQSLPGNDVMLAMRAAGGHINVIAPADVVRHQSLGGGVRHAIPLVTPAAAQPPPSPPLVMPAVAAHRVAHRAARGGAPSAAGMLDGGAAAGGRTLDAAGAGASGSVFDPYDVVWGWDHSPRLSERDVERVRQSALRALQPGSLASSAAPSDTACIVTVRLWEFSDPGRELRRELLVLPRVALCSEMGIHFSSCGRFLVCCAARDTPSEACLRWQATQMAAAQAAAAEAAAATRTHARPRATHSGGCGCEGGDGGEGAGDEGGGGGEMDDGALADQEGEEGLEGG</sequence>
<dbReference type="GO" id="GO:1990756">
    <property type="term" value="F:ubiquitin-like ligase-substrate adaptor activity"/>
    <property type="evidence" value="ECO:0007669"/>
    <property type="project" value="TreeGrafter"/>
</dbReference>
<dbReference type="PANTHER" id="PTHR22874:SF1">
    <property type="entry name" value="ACTIVATING MOLECULE IN BECN1-REGULATED AUTOPHAGY PROTEIN 1"/>
    <property type="match status" value="1"/>
</dbReference>
<evidence type="ECO:0000313" key="4">
    <source>
        <dbReference type="Proteomes" id="UP001054857"/>
    </source>
</evidence>
<keyword evidence="1" id="KW-0853">WD repeat</keyword>
<dbReference type="InterPro" id="IPR015943">
    <property type="entry name" value="WD40/YVTN_repeat-like_dom_sf"/>
</dbReference>
<dbReference type="GO" id="GO:0000045">
    <property type="term" value="P:autophagosome assembly"/>
    <property type="evidence" value="ECO:0007669"/>
    <property type="project" value="TreeGrafter"/>
</dbReference>
<dbReference type="InterPro" id="IPR036322">
    <property type="entry name" value="WD40_repeat_dom_sf"/>
</dbReference>
<feature type="compositionally biased region" description="Pro residues" evidence="2">
    <location>
        <begin position="321"/>
        <end position="341"/>
    </location>
</feature>
<keyword evidence="4" id="KW-1185">Reference proteome</keyword>
<protein>
    <submittedName>
        <fullName evidence="3">Uncharacterized protein</fullName>
    </submittedName>
</protein>
<organism evidence="3 4">
    <name type="scientific">Astrephomene gubernaculifera</name>
    <dbReference type="NCBI Taxonomy" id="47775"/>
    <lineage>
        <taxon>Eukaryota</taxon>
        <taxon>Viridiplantae</taxon>
        <taxon>Chlorophyta</taxon>
        <taxon>core chlorophytes</taxon>
        <taxon>Chlorophyceae</taxon>
        <taxon>CS clade</taxon>
        <taxon>Chlamydomonadales</taxon>
        <taxon>Astrephomenaceae</taxon>
        <taxon>Astrephomene</taxon>
    </lineage>
</organism>
<dbReference type="GO" id="GO:0080008">
    <property type="term" value="C:Cul4-RING E3 ubiquitin ligase complex"/>
    <property type="evidence" value="ECO:0007669"/>
    <property type="project" value="TreeGrafter"/>
</dbReference>
<feature type="compositionally biased region" description="Gly residues" evidence="2">
    <location>
        <begin position="708"/>
        <end position="729"/>
    </location>
</feature>
<evidence type="ECO:0000256" key="2">
    <source>
        <dbReference type="SAM" id="MobiDB-lite"/>
    </source>
</evidence>
<gene>
    <name evidence="3" type="ORF">Agub_g11263</name>
</gene>
<feature type="region of interest" description="Disordered" evidence="2">
    <location>
        <begin position="320"/>
        <end position="357"/>
    </location>
</feature>
<feature type="region of interest" description="Disordered" evidence="2">
    <location>
        <begin position="1"/>
        <end position="26"/>
    </location>
</feature>
<dbReference type="GO" id="GO:0000423">
    <property type="term" value="P:mitophagy"/>
    <property type="evidence" value="ECO:0007669"/>
    <property type="project" value="TreeGrafter"/>
</dbReference>
<dbReference type="Gene3D" id="2.130.10.10">
    <property type="entry name" value="YVTN repeat-like/Quinoprotein amine dehydrogenase"/>
    <property type="match status" value="1"/>
</dbReference>
<dbReference type="PANTHER" id="PTHR22874">
    <property type="entry name" value="ACTIVATING MOLECULE IN BECN1-REGULATED AUTOPHAGY PROTEIN 1"/>
    <property type="match status" value="1"/>
</dbReference>
<proteinExistence type="predicted"/>
<dbReference type="EMBL" id="BMAR01000028">
    <property type="protein sequence ID" value="GFR49249.1"/>
    <property type="molecule type" value="Genomic_DNA"/>
</dbReference>
<dbReference type="PROSITE" id="PS50082">
    <property type="entry name" value="WD_REPEATS_2"/>
    <property type="match status" value="1"/>
</dbReference>
<dbReference type="InterPro" id="IPR052596">
    <property type="entry name" value="AMBRA1_autophagy"/>
</dbReference>
<dbReference type="SMART" id="SM00320">
    <property type="entry name" value="WD40"/>
    <property type="match status" value="3"/>
</dbReference>
<evidence type="ECO:0000313" key="3">
    <source>
        <dbReference type="EMBL" id="GFR49249.1"/>
    </source>
</evidence>
<dbReference type="SUPFAM" id="SSF50978">
    <property type="entry name" value="WD40 repeat-like"/>
    <property type="match status" value="1"/>
</dbReference>
<feature type="repeat" description="WD" evidence="1">
    <location>
        <begin position="93"/>
        <end position="135"/>
    </location>
</feature>
<feature type="region of interest" description="Disordered" evidence="2">
    <location>
        <begin position="207"/>
        <end position="283"/>
    </location>
</feature>
<feature type="non-terminal residue" evidence="3">
    <location>
        <position position="748"/>
    </location>
</feature>
<name>A0AAD3HPP9_9CHLO</name>